<accession>A0A317L0Z0</accession>
<sequence length="285" mass="33158">MRGIYIQGATVILMIILLLLSTVLNPTSEETIKFFPLDPSVEFTSADTHLSLVEQTGNDQYLMKWETESQLSKPAYLRQDVSLLYMDGKLKGVKGLWKQEEQNIVLQLEFEESDSTHFEAVTFHYGEIHNDKDNDIKSVQKMTSDSLYVVDSPHSLLESFRDPESKEQKEWKETLDHTKNQHLDYMWRNWIKEAAINTDNYYFVPLTSIVDYATKPLTGLTQDETDRVIGQLWEGLYKNYILPIANAEKITNHTMPLILIDKNNDHLIVLFRNDQNQLEKLIQQI</sequence>
<keyword evidence="1" id="KW-0472">Membrane</keyword>
<dbReference type="RefSeq" id="WP_109984177.1">
    <property type="nucleotide sequence ID" value="NZ_JAJUIE010000002.1"/>
</dbReference>
<dbReference type="AlphaFoldDB" id="A0A317L0Z0"/>
<organism evidence="2 3">
    <name type="scientific">Gracilibacillus dipsosauri</name>
    <dbReference type="NCBI Taxonomy" id="178340"/>
    <lineage>
        <taxon>Bacteria</taxon>
        <taxon>Bacillati</taxon>
        <taxon>Bacillota</taxon>
        <taxon>Bacilli</taxon>
        <taxon>Bacillales</taxon>
        <taxon>Bacillaceae</taxon>
        <taxon>Gracilibacillus</taxon>
    </lineage>
</organism>
<evidence type="ECO:0000313" key="2">
    <source>
        <dbReference type="EMBL" id="PWU68518.1"/>
    </source>
</evidence>
<evidence type="ECO:0000256" key="1">
    <source>
        <dbReference type="SAM" id="Phobius"/>
    </source>
</evidence>
<protein>
    <submittedName>
        <fullName evidence="2">Uncharacterized protein</fullName>
    </submittedName>
</protein>
<dbReference type="Proteomes" id="UP000245624">
    <property type="component" value="Unassembled WGS sequence"/>
</dbReference>
<proteinExistence type="predicted"/>
<keyword evidence="1" id="KW-0812">Transmembrane</keyword>
<dbReference type="EMBL" id="QGTD01000008">
    <property type="protein sequence ID" value="PWU68518.1"/>
    <property type="molecule type" value="Genomic_DNA"/>
</dbReference>
<keyword evidence="3" id="KW-1185">Reference proteome</keyword>
<feature type="transmembrane region" description="Helical" evidence="1">
    <location>
        <begin position="6"/>
        <end position="24"/>
    </location>
</feature>
<evidence type="ECO:0000313" key="3">
    <source>
        <dbReference type="Proteomes" id="UP000245624"/>
    </source>
</evidence>
<dbReference type="OrthoDB" id="2959394at2"/>
<name>A0A317L0Z0_9BACI</name>
<reference evidence="2 3" key="1">
    <citation type="submission" date="2018-05" db="EMBL/GenBank/DDBJ databases">
        <title>Genomic analysis of Gracilibacillus dipsosauri DD1 reveals novel features of a salt-tolerant amylase.</title>
        <authorList>
            <person name="Deutch C.E."/>
            <person name="Yang S."/>
        </authorList>
    </citation>
    <scope>NUCLEOTIDE SEQUENCE [LARGE SCALE GENOMIC DNA]</scope>
    <source>
        <strain evidence="2 3">DD1</strain>
    </source>
</reference>
<keyword evidence="1" id="KW-1133">Transmembrane helix</keyword>
<gene>
    <name evidence="2" type="ORF">DLJ74_08760</name>
</gene>
<comment type="caution">
    <text evidence="2">The sequence shown here is derived from an EMBL/GenBank/DDBJ whole genome shotgun (WGS) entry which is preliminary data.</text>
</comment>